<protein>
    <recommendedName>
        <fullName evidence="2">DUF7144 domain-containing protein</fullName>
    </recommendedName>
</protein>
<evidence type="ECO:0000256" key="1">
    <source>
        <dbReference type="SAM" id="Phobius"/>
    </source>
</evidence>
<evidence type="ECO:0000313" key="4">
    <source>
        <dbReference type="Proteomes" id="UP000198415"/>
    </source>
</evidence>
<feature type="transmembrane region" description="Helical" evidence="1">
    <location>
        <begin position="63"/>
        <end position="80"/>
    </location>
</feature>
<feature type="domain" description="DUF7144" evidence="2">
    <location>
        <begin position="19"/>
        <end position="134"/>
    </location>
</feature>
<evidence type="ECO:0000259" key="2">
    <source>
        <dbReference type="Pfam" id="PF23636"/>
    </source>
</evidence>
<evidence type="ECO:0000313" key="3">
    <source>
        <dbReference type="EMBL" id="SNS85146.1"/>
    </source>
</evidence>
<feature type="transmembrane region" description="Helical" evidence="1">
    <location>
        <begin position="87"/>
        <end position="105"/>
    </location>
</feature>
<name>A0A239HUX3_9ACTN</name>
<feature type="transmembrane region" description="Helical" evidence="1">
    <location>
        <begin position="20"/>
        <end position="43"/>
    </location>
</feature>
<accession>A0A239HUX3</accession>
<keyword evidence="1" id="KW-1133">Transmembrane helix</keyword>
<sequence length="138" mass="14904">MTHTDYSRTGPPPSPWVGMVLLAGVTLLLTGGFEVIEGVVMLVRDDLAQATADALAIPVNFTFWGWVQLIFGTVSVLAGVGVLYGKFWARIIAIVIGMFSAFSNMVMLPAYPFWCAIIIALNVLCIYAVAAHGREIRA</sequence>
<dbReference type="Proteomes" id="UP000198415">
    <property type="component" value="Unassembled WGS sequence"/>
</dbReference>
<reference evidence="3 4" key="1">
    <citation type="submission" date="2017-06" db="EMBL/GenBank/DDBJ databases">
        <authorList>
            <person name="Kim H.J."/>
            <person name="Triplett B.A."/>
        </authorList>
    </citation>
    <scope>NUCLEOTIDE SEQUENCE [LARGE SCALE GENOMIC DNA]</scope>
    <source>
        <strain evidence="3 4">DSM 43151</strain>
    </source>
</reference>
<proteinExistence type="predicted"/>
<keyword evidence="1" id="KW-0812">Transmembrane</keyword>
<keyword evidence="4" id="KW-1185">Reference proteome</keyword>
<dbReference type="EMBL" id="FZNR01000026">
    <property type="protein sequence ID" value="SNS85146.1"/>
    <property type="molecule type" value="Genomic_DNA"/>
</dbReference>
<feature type="transmembrane region" description="Helical" evidence="1">
    <location>
        <begin position="111"/>
        <end position="130"/>
    </location>
</feature>
<dbReference type="Pfam" id="PF23636">
    <property type="entry name" value="DUF7144"/>
    <property type="match status" value="1"/>
</dbReference>
<dbReference type="RefSeq" id="WP_089298293.1">
    <property type="nucleotide sequence ID" value="NZ_BOMU01000106.1"/>
</dbReference>
<dbReference type="OrthoDB" id="4482242at2"/>
<dbReference type="InterPro" id="IPR055568">
    <property type="entry name" value="DUF7144"/>
</dbReference>
<keyword evidence="1" id="KW-0472">Membrane</keyword>
<gene>
    <name evidence="3" type="ORF">SAMN06264365_12641</name>
</gene>
<dbReference type="AlphaFoldDB" id="A0A239HUX3"/>
<organism evidence="3 4">
    <name type="scientific">Actinoplanes regularis</name>
    <dbReference type="NCBI Taxonomy" id="52697"/>
    <lineage>
        <taxon>Bacteria</taxon>
        <taxon>Bacillati</taxon>
        <taxon>Actinomycetota</taxon>
        <taxon>Actinomycetes</taxon>
        <taxon>Micromonosporales</taxon>
        <taxon>Micromonosporaceae</taxon>
        <taxon>Actinoplanes</taxon>
    </lineage>
</organism>